<dbReference type="InterPro" id="IPR050809">
    <property type="entry name" value="UgpAE/MalFG_permease"/>
</dbReference>
<accession>A0A6P0DV27</accession>
<name>A0A6P0DV27_RHILE</name>
<evidence type="ECO:0000256" key="4">
    <source>
        <dbReference type="ARBA" id="ARBA00022475"/>
    </source>
</evidence>
<feature type="transmembrane region" description="Helical" evidence="8">
    <location>
        <begin position="75"/>
        <end position="96"/>
    </location>
</feature>
<keyword evidence="4" id="KW-1003">Cell membrane</keyword>
<evidence type="ECO:0000256" key="1">
    <source>
        <dbReference type="ARBA" id="ARBA00004651"/>
    </source>
</evidence>
<dbReference type="PANTHER" id="PTHR43227:SF7">
    <property type="entry name" value="ARABINOOLIGOSACCHARIDES TRANSPORT SYSTEM PERMEASE PROTEIN ARAP"/>
    <property type="match status" value="1"/>
</dbReference>
<feature type="transmembrane region" description="Helical" evidence="8">
    <location>
        <begin position="12"/>
        <end position="31"/>
    </location>
</feature>
<dbReference type="Gene3D" id="1.10.3720.10">
    <property type="entry name" value="MetI-like"/>
    <property type="match status" value="1"/>
</dbReference>
<dbReference type="AlphaFoldDB" id="A0A6P0DV27"/>
<comment type="subcellular location">
    <subcellularLocation>
        <location evidence="1">Cell membrane</location>
        <topology evidence="1">Multi-pass membrane protein</topology>
    </subcellularLocation>
</comment>
<proteinExistence type="inferred from homology"/>
<reference evidence="9 10" key="1">
    <citation type="submission" date="2020-01" db="EMBL/GenBank/DDBJ databases">
        <title>Rhizobium genotypes associated with high levels of biological nitrogen fixation by grain legumes in a temperate-maritime cropping system.</title>
        <authorList>
            <person name="Maluk M."/>
            <person name="Francesc Ferrando Molina F."/>
            <person name="Lopez Del Egido L."/>
            <person name="Lafos M."/>
            <person name="Langarica-Fuentes A."/>
            <person name="Gebre Yohannes G."/>
            <person name="Young M.W."/>
            <person name="Martin P."/>
            <person name="Gantlett R."/>
            <person name="Kenicer G."/>
            <person name="Hawes C."/>
            <person name="Begg G.S."/>
            <person name="Quilliam R.S."/>
            <person name="Squire G.R."/>
            <person name="Poole P.S."/>
            <person name="Young P.W."/>
            <person name="Iannetta P.M."/>
            <person name="James E.K."/>
        </authorList>
    </citation>
    <scope>NUCLEOTIDE SEQUENCE [LARGE SCALE GENOMIC DNA]</scope>
    <source>
        <strain evidence="9 10">JHI944</strain>
    </source>
</reference>
<organism evidence="9 10">
    <name type="scientific">Rhizobium leguminosarum</name>
    <dbReference type="NCBI Taxonomy" id="384"/>
    <lineage>
        <taxon>Bacteria</taxon>
        <taxon>Pseudomonadati</taxon>
        <taxon>Pseudomonadota</taxon>
        <taxon>Alphaproteobacteria</taxon>
        <taxon>Hyphomicrobiales</taxon>
        <taxon>Rhizobiaceae</taxon>
        <taxon>Rhizobium/Agrobacterium group</taxon>
        <taxon>Rhizobium</taxon>
    </lineage>
</organism>
<comment type="similarity">
    <text evidence="2">Belongs to the binding-protein-dependent transport system permease family.</text>
</comment>
<comment type="caution">
    <text evidence="9">The sequence shown here is derived from an EMBL/GenBank/DDBJ whole genome shotgun (WGS) entry which is preliminary data.</text>
</comment>
<feature type="non-terminal residue" evidence="9">
    <location>
        <position position="105"/>
    </location>
</feature>
<dbReference type="PANTHER" id="PTHR43227">
    <property type="entry name" value="BLL4140 PROTEIN"/>
    <property type="match status" value="1"/>
</dbReference>
<evidence type="ECO:0000313" key="10">
    <source>
        <dbReference type="Proteomes" id="UP000471409"/>
    </source>
</evidence>
<evidence type="ECO:0000313" key="9">
    <source>
        <dbReference type="EMBL" id="NEK55385.1"/>
    </source>
</evidence>
<keyword evidence="7 8" id="KW-0472">Membrane</keyword>
<evidence type="ECO:0000256" key="7">
    <source>
        <dbReference type="ARBA" id="ARBA00023136"/>
    </source>
</evidence>
<evidence type="ECO:0000256" key="6">
    <source>
        <dbReference type="ARBA" id="ARBA00022989"/>
    </source>
</evidence>
<sequence length="105" mass="11476">MAAVSNKKQDSLIAALLVAPAVIAFLVIFAYPTWRMVAMSFTNAPLIGPGEWVGLDNYARQLFSPQFQKALLNTLYFIVLTVIPGTSLALFVAMGVNRLTGRIQM</sequence>
<dbReference type="Proteomes" id="UP000471409">
    <property type="component" value="Unassembled WGS sequence"/>
</dbReference>
<dbReference type="SUPFAM" id="SSF161098">
    <property type="entry name" value="MetI-like"/>
    <property type="match status" value="1"/>
</dbReference>
<protein>
    <submittedName>
        <fullName evidence="9">Sugar ABC transporter permease</fullName>
    </submittedName>
</protein>
<dbReference type="InterPro" id="IPR035906">
    <property type="entry name" value="MetI-like_sf"/>
</dbReference>
<evidence type="ECO:0000256" key="2">
    <source>
        <dbReference type="ARBA" id="ARBA00009306"/>
    </source>
</evidence>
<keyword evidence="6 8" id="KW-1133">Transmembrane helix</keyword>
<gene>
    <name evidence="9" type="ORF">GUK36_39845</name>
</gene>
<keyword evidence="3" id="KW-0813">Transport</keyword>
<evidence type="ECO:0000256" key="5">
    <source>
        <dbReference type="ARBA" id="ARBA00022692"/>
    </source>
</evidence>
<dbReference type="GO" id="GO:0005886">
    <property type="term" value="C:plasma membrane"/>
    <property type="evidence" value="ECO:0007669"/>
    <property type="project" value="UniProtKB-SubCell"/>
</dbReference>
<evidence type="ECO:0000256" key="8">
    <source>
        <dbReference type="SAM" id="Phobius"/>
    </source>
</evidence>
<evidence type="ECO:0000256" key="3">
    <source>
        <dbReference type="ARBA" id="ARBA00022448"/>
    </source>
</evidence>
<dbReference type="RefSeq" id="WP_164001228.1">
    <property type="nucleotide sequence ID" value="NZ_WXXP01000486.1"/>
</dbReference>
<keyword evidence="5 8" id="KW-0812">Transmembrane</keyword>
<dbReference type="EMBL" id="WXXP01000486">
    <property type="protein sequence ID" value="NEK55385.1"/>
    <property type="molecule type" value="Genomic_DNA"/>
</dbReference>